<evidence type="ECO:0000313" key="2">
    <source>
        <dbReference type="Proteomes" id="UP001153954"/>
    </source>
</evidence>
<proteinExistence type="predicted"/>
<organism evidence="1 2">
    <name type="scientific">Euphydryas editha</name>
    <name type="common">Edith's checkerspot</name>
    <dbReference type="NCBI Taxonomy" id="104508"/>
    <lineage>
        <taxon>Eukaryota</taxon>
        <taxon>Metazoa</taxon>
        <taxon>Ecdysozoa</taxon>
        <taxon>Arthropoda</taxon>
        <taxon>Hexapoda</taxon>
        <taxon>Insecta</taxon>
        <taxon>Pterygota</taxon>
        <taxon>Neoptera</taxon>
        <taxon>Endopterygota</taxon>
        <taxon>Lepidoptera</taxon>
        <taxon>Glossata</taxon>
        <taxon>Ditrysia</taxon>
        <taxon>Papilionoidea</taxon>
        <taxon>Nymphalidae</taxon>
        <taxon>Nymphalinae</taxon>
        <taxon>Euphydryas</taxon>
    </lineage>
</organism>
<gene>
    <name evidence="1" type="ORF">EEDITHA_LOCUS4494</name>
</gene>
<keyword evidence="2" id="KW-1185">Reference proteome</keyword>
<dbReference type="AlphaFoldDB" id="A0AAU9TQZ9"/>
<accession>A0AAU9TQZ9</accession>
<dbReference type="Proteomes" id="UP001153954">
    <property type="component" value="Unassembled WGS sequence"/>
</dbReference>
<protein>
    <submittedName>
        <fullName evidence="1">Uncharacterized protein</fullName>
    </submittedName>
</protein>
<dbReference type="EMBL" id="CAKOGL010000007">
    <property type="protein sequence ID" value="CAH2088323.1"/>
    <property type="molecule type" value="Genomic_DNA"/>
</dbReference>
<comment type="caution">
    <text evidence="1">The sequence shown here is derived from an EMBL/GenBank/DDBJ whole genome shotgun (WGS) entry which is preliminary data.</text>
</comment>
<sequence length="348" mass="40772">MSDNSPTSDLVLEDILKYLENGEMEDVVEYKQSLNLLSSFYPTLTKHAAEYYKEFAWPYENAKVQNYLVEGRRLEKEGNLVESFKMYYAFLLNYKQTRLLTKPCQLFLLWLLIRDRAQIGSEMSIVSIILNIIGTQVKIWLCLQYDDAFILYATKHLIPRGYVKIKSRESLNMLDKKEQCTRLVKKICKVVDGNLSSMALLSNIENKISIENIEDNHLPYMGKVLDICQKMDWSTIFFGYDMEFYYGTAFCVYYATKPRLLVLMQYYKHRLDEMVRKIHKHLGGVDQDLKPMVKVLYKGLVKFMEICIKTNIIDESISSAILNKEYIETLKTFANKISSLRLIETIQE</sequence>
<name>A0AAU9TQZ9_EUPED</name>
<reference evidence="1" key="1">
    <citation type="submission" date="2022-03" db="EMBL/GenBank/DDBJ databases">
        <authorList>
            <person name="Tunstrom K."/>
        </authorList>
    </citation>
    <scope>NUCLEOTIDE SEQUENCE</scope>
</reference>
<evidence type="ECO:0000313" key="1">
    <source>
        <dbReference type="EMBL" id="CAH2088323.1"/>
    </source>
</evidence>